<name>A0A4S8MIT8_DENBC</name>
<accession>A0A4S8MIT8</accession>
<evidence type="ECO:0000313" key="2">
    <source>
        <dbReference type="EMBL" id="THV02502.1"/>
    </source>
</evidence>
<sequence length="265" mass="28881">MEFGTPRVQGLGLQWRQPVLVHPASSESGCEFEPLGFDSFPASIGGVSFSSEGVFAHSACTPKKGQERKPFGDVNRINVHGNGKTLTSESAGDCHGERYEKLGIGKMEGLIKKSSKRRMKREMGQRGLFRSGLRTSSSSLDDDEDFEVEITDDNREDEREKDDDDDLDSRPPLEISISSDSSSSSDQDTSISSQSDLDSFYALSSEDQRALGMIMANMERQLADRARMTKFSGGYKGGVKKTASLAFLKALGASANTTVPRAKVD</sequence>
<feature type="compositionally biased region" description="Low complexity" evidence="1">
    <location>
        <begin position="175"/>
        <end position="199"/>
    </location>
</feature>
<dbReference type="Proteomes" id="UP000297245">
    <property type="component" value="Unassembled WGS sequence"/>
</dbReference>
<dbReference type="OrthoDB" id="10686745at2759"/>
<evidence type="ECO:0000313" key="3">
    <source>
        <dbReference type="Proteomes" id="UP000297245"/>
    </source>
</evidence>
<keyword evidence="3" id="KW-1185">Reference proteome</keyword>
<feature type="region of interest" description="Disordered" evidence="1">
    <location>
        <begin position="110"/>
        <end position="199"/>
    </location>
</feature>
<organism evidence="2 3">
    <name type="scientific">Dendrothele bispora (strain CBS 962.96)</name>
    <dbReference type="NCBI Taxonomy" id="1314807"/>
    <lineage>
        <taxon>Eukaryota</taxon>
        <taxon>Fungi</taxon>
        <taxon>Dikarya</taxon>
        <taxon>Basidiomycota</taxon>
        <taxon>Agaricomycotina</taxon>
        <taxon>Agaricomycetes</taxon>
        <taxon>Agaricomycetidae</taxon>
        <taxon>Agaricales</taxon>
        <taxon>Agaricales incertae sedis</taxon>
        <taxon>Dendrothele</taxon>
    </lineage>
</organism>
<dbReference type="AlphaFoldDB" id="A0A4S8MIT8"/>
<protein>
    <submittedName>
        <fullName evidence="2">Uncharacterized protein</fullName>
    </submittedName>
</protein>
<dbReference type="EMBL" id="ML179076">
    <property type="protein sequence ID" value="THV02502.1"/>
    <property type="molecule type" value="Genomic_DNA"/>
</dbReference>
<proteinExistence type="predicted"/>
<evidence type="ECO:0000256" key="1">
    <source>
        <dbReference type="SAM" id="MobiDB-lite"/>
    </source>
</evidence>
<feature type="compositionally biased region" description="Low complexity" evidence="1">
    <location>
        <begin position="126"/>
        <end position="139"/>
    </location>
</feature>
<gene>
    <name evidence="2" type="ORF">K435DRAFT_775490</name>
</gene>
<feature type="compositionally biased region" description="Acidic residues" evidence="1">
    <location>
        <begin position="140"/>
        <end position="151"/>
    </location>
</feature>
<reference evidence="2 3" key="1">
    <citation type="journal article" date="2019" name="Nat. Ecol. Evol.">
        <title>Megaphylogeny resolves global patterns of mushroom evolution.</title>
        <authorList>
            <person name="Varga T."/>
            <person name="Krizsan K."/>
            <person name="Foldi C."/>
            <person name="Dima B."/>
            <person name="Sanchez-Garcia M."/>
            <person name="Sanchez-Ramirez S."/>
            <person name="Szollosi G.J."/>
            <person name="Szarkandi J.G."/>
            <person name="Papp V."/>
            <person name="Albert L."/>
            <person name="Andreopoulos W."/>
            <person name="Angelini C."/>
            <person name="Antonin V."/>
            <person name="Barry K.W."/>
            <person name="Bougher N.L."/>
            <person name="Buchanan P."/>
            <person name="Buyck B."/>
            <person name="Bense V."/>
            <person name="Catcheside P."/>
            <person name="Chovatia M."/>
            <person name="Cooper J."/>
            <person name="Damon W."/>
            <person name="Desjardin D."/>
            <person name="Finy P."/>
            <person name="Geml J."/>
            <person name="Haridas S."/>
            <person name="Hughes K."/>
            <person name="Justo A."/>
            <person name="Karasinski D."/>
            <person name="Kautmanova I."/>
            <person name="Kiss B."/>
            <person name="Kocsube S."/>
            <person name="Kotiranta H."/>
            <person name="LaButti K.M."/>
            <person name="Lechner B.E."/>
            <person name="Liimatainen K."/>
            <person name="Lipzen A."/>
            <person name="Lukacs Z."/>
            <person name="Mihaltcheva S."/>
            <person name="Morgado L.N."/>
            <person name="Niskanen T."/>
            <person name="Noordeloos M.E."/>
            <person name="Ohm R.A."/>
            <person name="Ortiz-Santana B."/>
            <person name="Ovrebo C."/>
            <person name="Racz N."/>
            <person name="Riley R."/>
            <person name="Savchenko A."/>
            <person name="Shiryaev A."/>
            <person name="Soop K."/>
            <person name="Spirin V."/>
            <person name="Szebenyi C."/>
            <person name="Tomsovsky M."/>
            <person name="Tulloss R.E."/>
            <person name="Uehling J."/>
            <person name="Grigoriev I.V."/>
            <person name="Vagvolgyi C."/>
            <person name="Papp T."/>
            <person name="Martin F.M."/>
            <person name="Miettinen O."/>
            <person name="Hibbett D.S."/>
            <person name="Nagy L.G."/>
        </authorList>
    </citation>
    <scope>NUCLEOTIDE SEQUENCE [LARGE SCALE GENOMIC DNA]</scope>
    <source>
        <strain evidence="2 3">CBS 962.96</strain>
    </source>
</reference>